<sequence>MRKDIPPIRRKRCNILPSVTQTAVTQTAVTQLPASGAC</sequence>
<gene>
    <name evidence="1" type="ORF">NPIL_323081</name>
</gene>
<dbReference type="Proteomes" id="UP000887013">
    <property type="component" value="Unassembled WGS sequence"/>
</dbReference>
<accession>A0A8X6N9H8</accession>
<name>A0A8X6N9H8_NEPPI</name>
<dbReference type="EMBL" id="BMAW01055494">
    <property type="protein sequence ID" value="GFT01130.1"/>
    <property type="molecule type" value="Genomic_DNA"/>
</dbReference>
<dbReference type="AlphaFoldDB" id="A0A8X6N9H8"/>
<proteinExistence type="predicted"/>
<protein>
    <submittedName>
        <fullName evidence="1">Uncharacterized protein</fullName>
    </submittedName>
</protein>
<comment type="caution">
    <text evidence="1">The sequence shown here is derived from an EMBL/GenBank/DDBJ whole genome shotgun (WGS) entry which is preliminary data.</text>
</comment>
<keyword evidence="2" id="KW-1185">Reference proteome</keyword>
<feature type="non-terminal residue" evidence="1">
    <location>
        <position position="38"/>
    </location>
</feature>
<evidence type="ECO:0000313" key="2">
    <source>
        <dbReference type="Proteomes" id="UP000887013"/>
    </source>
</evidence>
<organism evidence="1 2">
    <name type="scientific">Nephila pilipes</name>
    <name type="common">Giant wood spider</name>
    <name type="synonym">Nephila maculata</name>
    <dbReference type="NCBI Taxonomy" id="299642"/>
    <lineage>
        <taxon>Eukaryota</taxon>
        <taxon>Metazoa</taxon>
        <taxon>Ecdysozoa</taxon>
        <taxon>Arthropoda</taxon>
        <taxon>Chelicerata</taxon>
        <taxon>Arachnida</taxon>
        <taxon>Araneae</taxon>
        <taxon>Araneomorphae</taxon>
        <taxon>Entelegynae</taxon>
        <taxon>Araneoidea</taxon>
        <taxon>Nephilidae</taxon>
        <taxon>Nephila</taxon>
    </lineage>
</organism>
<evidence type="ECO:0000313" key="1">
    <source>
        <dbReference type="EMBL" id="GFT01130.1"/>
    </source>
</evidence>
<reference evidence="1" key="1">
    <citation type="submission" date="2020-08" db="EMBL/GenBank/DDBJ databases">
        <title>Multicomponent nature underlies the extraordinary mechanical properties of spider dragline silk.</title>
        <authorList>
            <person name="Kono N."/>
            <person name="Nakamura H."/>
            <person name="Mori M."/>
            <person name="Yoshida Y."/>
            <person name="Ohtoshi R."/>
            <person name="Malay A.D."/>
            <person name="Moran D.A.P."/>
            <person name="Tomita M."/>
            <person name="Numata K."/>
            <person name="Arakawa K."/>
        </authorList>
    </citation>
    <scope>NUCLEOTIDE SEQUENCE</scope>
</reference>